<evidence type="ECO:0000256" key="43">
    <source>
        <dbReference type="ARBA" id="ARBA00049468"/>
    </source>
</evidence>
<dbReference type="InterPro" id="IPR035892">
    <property type="entry name" value="C2_domain_sf"/>
</dbReference>
<comment type="domain">
    <text evidence="47">The N-terminal C2 domain associates with lipid membranes upon calcium binding.</text>
</comment>
<evidence type="ECO:0000256" key="27">
    <source>
        <dbReference type="ARBA" id="ARBA00036898"/>
    </source>
</evidence>
<comment type="catalytic activity">
    <reaction evidence="40">
        <text>1,2-di-(5Z,8Z,11Z,14Z-eicosatetraenoyl)-sn-glycero-3-phosphocholine + H2O = 1-(5Z,8Z,11Z,14Z-eicosatetraenoyl)-sn-glycero-3-phosphocholine + (5Z,8Z,11Z,14Z)-eicosatetraenoate + H(+)</text>
        <dbReference type="Rhea" id="RHEA:41075"/>
        <dbReference type="ChEBI" id="CHEBI:15377"/>
        <dbReference type="ChEBI" id="CHEBI:15378"/>
        <dbReference type="ChEBI" id="CHEBI:32395"/>
        <dbReference type="ChEBI" id="CHEBI:60657"/>
        <dbReference type="ChEBI" id="CHEBI:74344"/>
    </reaction>
    <physiologicalReaction direction="left-to-right" evidence="40">
        <dbReference type="Rhea" id="RHEA:41076"/>
    </physiologicalReaction>
</comment>
<feature type="domain" description="C2" evidence="49">
    <location>
        <begin position="21"/>
        <end position="141"/>
    </location>
</feature>
<dbReference type="PROSITE" id="PS50004">
    <property type="entry name" value="C2"/>
    <property type="match status" value="1"/>
</dbReference>
<evidence type="ECO:0000256" key="32">
    <source>
        <dbReference type="ARBA" id="ARBA00047406"/>
    </source>
</evidence>
<evidence type="ECO:0000256" key="26">
    <source>
        <dbReference type="ARBA" id="ARBA00036797"/>
    </source>
</evidence>
<evidence type="ECO:0000256" key="40">
    <source>
        <dbReference type="ARBA" id="ARBA00048849"/>
    </source>
</evidence>
<evidence type="ECO:0000256" key="19">
    <source>
        <dbReference type="ARBA" id="ARBA00023136"/>
    </source>
</evidence>
<evidence type="ECO:0000256" key="31">
    <source>
        <dbReference type="ARBA" id="ARBA00047381"/>
    </source>
</evidence>
<dbReference type="GO" id="GO:0006071">
    <property type="term" value="P:glycerol metabolic process"/>
    <property type="evidence" value="ECO:0007669"/>
    <property type="project" value="UniProtKB-KW"/>
</dbReference>
<comment type="catalytic activity">
    <reaction evidence="36">
        <text>1-hexadecanoyl-2-(5Z,8Z,11Z,14Z-eicosatetraenoyl)-sn-glycero-3-phosphocholine + H2O = 1-hexadecanoyl-sn-glycero-3-phosphocholine + (5Z,8Z,11Z,14Z)-eicosatetraenoate + H(+)</text>
        <dbReference type="Rhea" id="RHEA:40427"/>
        <dbReference type="ChEBI" id="CHEBI:15377"/>
        <dbReference type="ChEBI" id="CHEBI:15378"/>
        <dbReference type="ChEBI" id="CHEBI:32395"/>
        <dbReference type="ChEBI" id="CHEBI:72998"/>
        <dbReference type="ChEBI" id="CHEBI:73003"/>
    </reaction>
    <physiologicalReaction direction="left-to-right" evidence="36">
        <dbReference type="Rhea" id="RHEA:40428"/>
    </physiologicalReaction>
</comment>
<comment type="cofactor">
    <cofactor evidence="1">
        <name>Ca(2+)</name>
        <dbReference type="ChEBI" id="CHEBI:29108"/>
    </cofactor>
</comment>
<proteinExistence type="predicted"/>
<evidence type="ECO:0000256" key="38">
    <source>
        <dbReference type="ARBA" id="ARBA00048454"/>
    </source>
</evidence>
<dbReference type="EC" id="3.1.1.4" evidence="6 47"/>
<dbReference type="SMART" id="SM00022">
    <property type="entry name" value="PLAc"/>
    <property type="match status" value="1"/>
</dbReference>
<dbReference type="InterPro" id="IPR002642">
    <property type="entry name" value="LysoPLipase_cat_dom"/>
</dbReference>
<comment type="catalytic activity">
    <reaction evidence="27">
        <text>1-octadecanoyl-2-(9Z,12Z,15Z-octadecatrienoyl)-sn-glycero-3-phosphocholine + glycerol = 1-(9Z,12Z,15Z-octadecatrienoyl)-glycerol + 1-octadecanoyl-sn-glycero-3-phosphocholine</text>
        <dbReference type="Rhea" id="RHEA:41087"/>
        <dbReference type="ChEBI" id="CHEBI:17754"/>
        <dbReference type="ChEBI" id="CHEBI:73858"/>
        <dbReference type="ChEBI" id="CHEBI:75610"/>
        <dbReference type="ChEBI" id="CHEBI:78022"/>
    </reaction>
    <physiologicalReaction direction="left-to-right" evidence="27">
        <dbReference type="Rhea" id="RHEA:41088"/>
    </physiologicalReaction>
</comment>
<comment type="catalytic activity">
    <reaction evidence="43">
        <text>1-octadecanoyl-2-(5Z,8Z,11Z,14Z-eicosatetraenoyl)-sn-glycero-3-phosphocholine + H2O = 1-octadecanoyl-sn-glycero-3-phosphocholine + (5Z,8Z,11Z,14Z)-eicosatetraenoate + H(+)</text>
        <dbReference type="Rhea" id="RHEA:40519"/>
        <dbReference type="ChEBI" id="CHEBI:15377"/>
        <dbReference type="ChEBI" id="CHEBI:15378"/>
        <dbReference type="ChEBI" id="CHEBI:32395"/>
        <dbReference type="ChEBI" id="CHEBI:73858"/>
        <dbReference type="ChEBI" id="CHEBI:74965"/>
    </reaction>
    <physiologicalReaction direction="left-to-right" evidence="43">
        <dbReference type="Rhea" id="RHEA:40520"/>
    </physiologicalReaction>
</comment>
<evidence type="ECO:0000256" key="16">
    <source>
        <dbReference type="ARBA" id="ARBA00022837"/>
    </source>
</evidence>
<comment type="catalytic activity">
    <reaction evidence="41">
        <text>1-O-hexadecyl-2-(5Z,8Z,11Z,14Z)-eicosatetraenoyl-sn-glycero-3-phosphocholine + H2O = 1-O-hexadecyl-sn-glycero-3-phosphocholine + (5Z,8Z,11Z,14Z)-eicosatetraenoate + H(+)</text>
        <dbReference type="Rhea" id="RHEA:41067"/>
        <dbReference type="ChEBI" id="CHEBI:15377"/>
        <dbReference type="ChEBI" id="CHEBI:15378"/>
        <dbReference type="ChEBI" id="CHEBI:32395"/>
        <dbReference type="ChEBI" id="CHEBI:55430"/>
        <dbReference type="ChEBI" id="CHEBI:64496"/>
    </reaction>
    <physiologicalReaction direction="left-to-right" evidence="41">
        <dbReference type="Rhea" id="RHEA:41068"/>
    </physiologicalReaction>
</comment>
<dbReference type="FunFam" id="3.40.1090.10:FF:000002">
    <property type="entry name" value="Phospholipase A2"/>
    <property type="match status" value="1"/>
</dbReference>
<dbReference type="PANTHER" id="PTHR10728">
    <property type="entry name" value="CYTOSOLIC PHOSPHOLIPASE A2"/>
    <property type="match status" value="1"/>
</dbReference>
<evidence type="ECO:0000256" key="34">
    <source>
        <dbReference type="ARBA" id="ARBA00048087"/>
    </source>
</evidence>
<keyword evidence="21" id="KW-1208">Phospholipid metabolism</keyword>
<evidence type="ECO:0000256" key="11">
    <source>
        <dbReference type="ARBA" id="ARBA00022668"/>
    </source>
</evidence>
<keyword evidence="10" id="KW-0643">Prostaglandin biosynthesis</keyword>
<dbReference type="PANTHER" id="PTHR10728:SF24">
    <property type="entry name" value="CYTOSOLIC PHOSPHOLIPASE A2 EPSILON"/>
    <property type="match status" value="1"/>
</dbReference>
<evidence type="ECO:0000256" key="35">
    <source>
        <dbReference type="ARBA" id="ARBA00048330"/>
    </source>
</evidence>
<evidence type="ECO:0000256" key="15">
    <source>
        <dbReference type="ARBA" id="ARBA00022801"/>
    </source>
</evidence>
<evidence type="ECO:0000256" key="2">
    <source>
        <dbReference type="ARBA" id="ARBA00004170"/>
    </source>
</evidence>
<dbReference type="FunFam" id="2.60.40.150:FF:000030">
    <property type="entry name" value="Phospholipase A2"/>
    <property type="match status" value="1"/>
</dbReference>
<keyword evidence="12 47" id="KW-0479">Metal-binding</keyword>
<reference evidence="51" key="1">
    <citation type="submission" date="2023-06" db="EMBL/GenBank/DDBJ databases">
        <title>Reference genome for the Northern bat (Eptesicus nilssonii), a most northern bat species.</title>
        <authorList>
            <person name="Laine V.N."/>
            <person name="Pulliainen A.T."/>
            <person name="Lilley T.M."/>
        </authorList>
    </citation>
    <scope>NUCLEOTIDE SEQUENCE</scope>
    <source>
        <strain evidence="51">BLF_Eptnil</strain>
        <tissue evidence="51">Kidney</tissue>
    </source>
</reference>
<evidence type="ECO:0000256" key="3">
    <source>
        <dbReference type="ARBA" id="ARBA00004514"/>
    </source>
</evidence>
<comment type="catalytic activity">
    <reaction evidence="38">
        <text>a 1-acyl-sn-glycero-3-phosphocholine + H2O = sn-glycerol 3-phosphocholine + a fatty acid + H(+)</text>
        <dbReference type="Rhea" id="RHEA:15177"/>
        <dbReference type="ChEBI" id="CHEBI:15377"/>
        <dbReference type="ChEBI" id="CHEBI:15378"/>
        <dbReference type="ChEBI" id="CHEBI:16870"/>
        <dbReference type="ChEBI" id="CHEBI:28868"/>
        <dbReference type="ChEBI" id="CHEBI:58168"/>
        <dbReference type="EC" id="3.1.1.5"/>
    </reaction>
    <physiologicalReaction direction="left-to-right" evidence="38">
        <dbReference type="Rhea" id="RHEA:15178"/>
    </physiologicalReaction>
</comment>
<dbReference type="GO" id="GO:0001516">
    <property type="term" value="P:prostaglandin biosynthetic process"/>
    <property type="evidence" value="ECO:0007669"/>
    <property type="project" value="UniProtKB-KW"/>
</dbReference>
<keyword evidence="11" id="KW-0595">Phospholipid degradation</keyword>
<dbReference type="InterPro" id="IPR016035">
    <property type="entry name" value="Acyl_Trfase/lysoPLipase"/>
</dbReference>
<dbReference type="GO" id="GO:0019370">
    <property type="term" value="P:leukotriene biosynthetic process"/>
    <property type="evidence" value="ECO:0007669"/>
    <property type="project" value="UniProtKB-KW"/>
</dbReference>
<evidence type="ECO:0000256" key="48">
    <source>
        <dbReference type="SAM" id="MobiDB-lite"/>
    </source>
</evidence>
<keyword evidence="19" id="KW-0472">Membrane</keyword>
<comment type="catalytic activity">
    <reaction evidence="39">
        <text>2-[(15S)-hydroxy-(5Z,8Z,11Z,13E)-eicosatetraenoyl]-sn-glycero-3-phosphocholine + H2O = (15S)-hydroxy-(5Z,8Z,11Z,13E)-eicosatetraenoate + sn-glycerol 3-phosphocholine + H(+)</text>
        <dbReference type="Rhea" id="RHEA:53700"/>
        <dbReference type="ChEBI" id="CHEBI:15377"/>
        <dbReference type="ChEBI" id="CHEBI:15378"/>
        <dbReference type="ChEBI" id="CHEBI:16870"/>
        <dbReference type="ChEBI" id="CHEBI:57409"/>
        <dbReference type="ChEBI" id="CHEBI:137584"/>
    </reaction>
    <physiologicalReaction direction="left-to-right" evidence="39">
        <dbReference type="Rhea" id="RHEA:53701"/>
    </physiologicalReaction>
</comment>
<dbReference type="GO" id="GO:0016020">
    <property type="term" value="C:membrane"/>
    <property type="evidence" value="ECO:0007669"/>
    <property type="project" value="UniProtKB-SubCell"/>
</dbReference>
<comment type="catalytic activity">
    <reaction evidence="22">
        <text>1-hexadecanoyl-2-(9Z,12Z-octadecadienoyl)-sn-glycero-3-phosphocholine + H2O = (9Z,12Z)-octadecadienoate + 1-hexadecanoyl-sn-glycero-3-phosphocholine + H(+)</text>
        <dbReference type="Rhea" id="RHEA:40811"/>
        <dbReference type="ChEBI" id="CHEBI:15377"/>
        <dbReference type="ChEBI" id="CHEBI:15378"/>
        <dbReference type="ChEBI" id="CHEBI:30245"/>
        <dbReference type="ChEBI" id="CHEBI:72998"/>
        <dbReference type="ChEBI" id="CHEBI:73002"/>
    </reaction>
    <physiologicalReaction direction="left-to-right" evidence="22">
        <dbReference type="Rhea" id="RHEA:40812"/>
    </physiologicalReaction>
</comment>
<evidence type="ECO:0000256" key="41">
    <source>
        <dbReference type="ARBA" id="ARBA00048903"/>
    </source>
</evidence>
<organism evidence="51 52">
    <name type="scientific">Cnephaeus nilssonii</name>
    <name type="common">Northern bat</name>
    <name type="synonym">Eptesicus nilssonii</name>
    <dbReference type="NCBI Taxonomy" id="3371016"/>
    <lineage>
        <taxon>Eukaryota</taxon>
        <taxon>Metazoa</taxon>
        <taxon>Chordata</taxon>
        <taxon>Craniata</taxon>
        <taxon>Vertebrata</taxon>
        <taxon>Euteleostomi</taxon>
        <taxon>Mammalia</taxon>
        <taxon>Eutheria</taxon>
        <taxon>Laurasiatheria</taxon>
        <taxon>Chiroptera</taxon>
        <taxon>Yangochiroptera</taxon>
        <taxon>Vespertilionidae</taxon>
        <taxon>Cnephaeus</taxon>
    </lineage>
</organism>
<evidence type="ECO:0000256" key="42">
    <source>
        <dbReference type="ARBA" id="ARBA00049162"/>
    </source>
</evidence>
<evidence type="ECO:0000256" key="1">
    <source>
        <dbReference type="ARBA" id="ARBA00001913"/>
    </source>
</evidence>
<dbReference type="SUPFAM" id="SSF49562">
    <property type="entry name" value="C2 domain (Calcium/lipid-binding domain, CaLB)"/>
    <property type="match status" value="1"/>
</dbReference>
<keyword evidence="20" id="KW-0276">Fatty acid metabolism</keyword>
<keyword evidence="15 46" id="KW-0378">Hydrolase</keyword>
<evidence type="ECO:0000256" key="20">
    <source>
        <dbReference type="ARBA" id="ARBA00023160"/>
    </source>
</evidence>
<evidence type="ECO:0000256" key="28">
    <source>
        <dbReference type="ARBA" id="ARBA00037916"/>
    </source>
</evidence>
<comment type="catalytic activity">
    <reaction evidence="23">
        <text>a 1,2-diacyl-sn-glycero-3-phosphocholine + H2O = a 1-acyl-sn-glycero-3-phosphocholine + a fatty acid + H(+)</text>
        <dbReference type="Rhea" id="RHEA:15801"/>
        <dbReference type="ChEBI" id="CHEBI:15377"/>
        <dbReference type="ChEBI" id="CHEBI:15378"/>
        <dbReference type="ChEBI" id="CHEBI:28868"/>
        <dbReference type="ChEBI" id="CHEBI:57643"/>
        <dbReference type="ChEBI" id="CHEBI:58168"/>
        <dbReference type="EC" id="3.1.1.4"/>
    </reaction>
    <physiologicalReaction direction="left-to-right" evidence="23">
        <dbReference type="Rhea" id="RHEA:15802"/>
    </physiologicalReaction>
</comment>
<dbReference type="PROSITE" id="PS51210">
    <property type="entry name" value="PLA2C"/>
    <property type="match status" value="1"/>
</dbReference>
<evidence type="ECO:0000256" key="30">
    <source>
        <dbReference type="ARBA" id="ARBA00038814"/>
    </source>
</evidence>
<keyword evidence="8" id="KW-0644">Prostaglandin metabolism</keyword>
<dbReference type="InterPro" id="IPR000008">
    <property type="entry name" value="C2_dom"/>
</dbReference>
<dbReference type="CDD" id="cd07201">
    <property type="entry name" value="cPLA2_Grp-IVB-IVD-IVE-IVF"/>
    <property type="match status" value="1"/>
</dbReference>
<dbReference type="Pfam" id="PF00168">
    <property type="entry name" value="C2"/>
    <property type="match status" value="1"/>
</dbReference>
<keyword evidence="20" id="KW-0275">Fatty acid biosynthesis</keyword>
<sequence length="975" mass="110373">MLQKQMPAWVSHHLPDSCQAEDGRPSATCALEEGLSPCYLLTVRVIRMKNVRQADTVSQTDCYVSLWLPTASHEKLRTRTISNCPNPEWNESFNFQIQSQVKNVLELSVCDEDAVTPDDHLLTVLYDLTKLCFRKKIHVKFPLNPEGMEELEVEFLLEESPSPPETLITNGVLVARQVSRLEVHAESRRQRKRGRRKDLLVTVTESFEHTQRIPQYIEPCCPNPTCFHYPKYFQSQMQADVARRQWSCGLCCCGAHKKEGPVRQPLGCLTDGQEVTAACVLKTVLEVKHNQPHVTDEKAETLSRVFSMEVEPIGLLSQVLCPHSPQMLDVRLGYSLCPEELEFLQKRNVVVAEALKQVLQLEEDLQMDEAASELPVLVALGAKVQVPLIAIMATGGGTRSMTAMYGHLLGLQKLNLLNCASYITGLSGATWTMATLYRDPDWSSKNLESAILEARRHVVKDKMPALFPDQLRKFREELRQRSQEGYKVNFTDFWGLLIEACLGDERNDSKLSEQRAALSHGQNPLPIYLTINVKDDVSNQDFREWCEFSPYEVGMQKYGAFVPTELFGSEFFMGRLMRRIPESRMCYLLGLWSSIFSVNLLDAWNFARSSEEFFHRWTREKVQDIEDEPLLPEIPKCDANALDTSVVIPGSWLSNTFRHILTYRSFVSEFHNFLLGLQLHTDYLQNGQFSKWKDTVLDSFPNQLTETVNHLCLLDTAFFVNSSYPPLLRPERKADLIIHLNYCAGSQTKASVAMKGSPLLRQARAPYCPPGACQPWLSVAQLVTLRLPPTSTRPMKQTCEYCTVQNIPFPEYDIQEEGNSNLKECYLMENSQEPDAPIVLFFPLISDTFQKYKAPGVERSPEELEKGQVDMYGPKTPYATKELTYTEAAFDKLVNLSEYNILNNKDQLLQALRMAVEKKKLLKSQRPSVPGCRADPRSASTIPGAGPSRADRPAQPAGLPGKGCRQAGLDLLSKK</sequence>
<comment type="pathway">
    <text evidence="28">Lipid metabolism; arachidonate metabolism.</text>
</comment>
<comment type="catalytic activity">
    <reaction evidence="42">
        <text>1,2-di-(9Z-octadecenoyl)-sn-glycero-3-phospho-(1'-sn-glycerol) + H2O = 1-(9Z-octadecenoyl)-sn-glycero-3-phospho-(1'-sn-glycerol) + (9Z)-octadecenoate + H(+)</text>
        <dbReference type="Rhea" id="RHEA:41123"/>
        <dbReference type="ChEBI" id="CHEBI:15377"/>
        <dbReference type="ChEBI" id="CHEBI:15378"/>
        <dbReference type="ChEBI" id="CHEBI:30823"/>
        <dbReference type="ChEBI" id="CHEBI:72828"/>
        <dbReference type="ChEBI" id="CHEBI:75163"/>
    </reaction>
    <physiologicalReaction direction="left-to-right" evidence="42">
        <dbReference type="Rhea" id="RHEA:41124"/>
    </physiologicalReaction>
</comment>
<gene>
    <name evidence="51" type="ORF">QTO34_019631</name>
</gene>
<evidence type="ECO:0000256" key="5">
    <source>
        <dbReference type="ARBA" id="ARBA00004716"/>
    </source>
</evidence>
<evidence type="ECO:0000256" key="46">
    <source>
        <dbReference type="PROSITE-ProRule" id="PRU00555"/>
    </source>
</evidence>
<comment type="catalytic activity">
    <reaction evidence="35">
        <text>2-(prostaglandin E2)-sn-glycero-3-phosphoethanolamine + H2O = sn-glycero-3-phosphoethanolamine + prostaglandin E2 + H(+)</text>
        <dbReference type="Rhea" id="RHEA:53704"/>
        <dbReference type="ChEBI" id="CHEBI:15377"/>
        <dbReference type="ChEBI" id="CHEBI:15378"/>
        <dbReference type="ChEBI" id="CHEBI:137581"/>
        <dbReference type="ChEBI" id="CHEBI:143890"/>
        <dbReference type="ChEBI" id="CHEBI:606564"/>
    </reaction>
    <physiologicalReaction direction="left-to-right" evidence="35">
        <dbReference type="Rhea" id="RHEA:53705"/>
    </physiologicalReaction>
</comment>
<comment type="catalytic activity">
    <reaction evidence="33">
        <text>a 1-O-alkyl-2-acyl-sn-glycero-3-phosphocholine + H2O = a 1-O-alkyl-sn-glycero-3-phosphocholine + a fatty acid + H(+)</text>
        <dbReference type="Rhea" id="RHEA:36231"/>
        <dbReference type="ChEBI" id="CHEBI:15377"/>
        <dbReference type="ChEBI" id="CHEBI:15378"/>
        <dbReference type="ChEBI" id="CHEBI:28868"/>
        <dbReference type="ChEBI" id="CHEBI:30909"/>
        <dbReference type="ChEBI" id="CHEBI:36702"/>
        <dbReference type="EC" id="3.1.1.4"/>
    </reaction>
    <physiologicalReaction direction="left-to-right" evidence="33">
        <dbReference type="Rhea" id="RHEA:36232"/>
    </physiologicalReaction>
</comment>
<dbReference type="GO" id="GO:0005544">
    <property type="term" value="F:calcium-dependent phospholipid binding"/>
    <property type="evidence" value="ECO:0007669"/>
    <property type="project" value="TreeGrafter"/>
</dbReference>
<dbReference type="SUPFAM" id="SSF52151">
    <property type="entry name" value="FabD/lysophospholipase-like"/>
    <property type="match status" value="1"/>
</dbReference>
<dbReference type="CDD" id="cd04036">
    <property type="entry name" value="C2_cPLA2"/>
    <property type="match status" value="1"/>
</dbReference>
<dbReference type="Proteomes" id="UP001177744">
    <property type="component" value="Unassembled WGS sequence"/>
</dbReference>
<dbReference type="GO" id="GO:0047498">
    <property type="term" value="F:calcium-dependent phospholipase A2 activity"/>
    <property type="evidence" value="ECO:0007669"/>
    <property type="project" value="TreeGrafter"/>
</dbReference>
<evidence type="ECO:0000256" key="13">
    <source>
        <dbReference type="ARBA" id="ARBA00022751"/>
    </source>
</evidence>
<keyword evidence="7 47" id="KW-0963">Cytoplasm</keyword>
<evidence type="ECO:0000256" key="44">
    <source>
        <dbReference type="ARBA" id="ARBA00049471"/>
    </source>
</evidence>
<evidence type="ECO:0000256" key="36">
    <source>
        <dbReference type="ARBA" id="ARBA00048373"/>
    </source>
</evidence>
<name>A0AA40HX81_CNENI</name>
<feature type="region of interest" description="Disordered" evidence="48">
    <location>
        <begin position="923"/>
        <end position="975"/>
    </location>
</feature>
<evidence type="ECO:0000256" key="22">
    <source>
        <dbReference type="ARBA" id="ARBA00023408"/>
    </source>
</evidence>
<dbReference type="Gene3D" id="3.40.1090.10">
    <property type="entry name" value="Cytosolic phospholipase A2 catalytic domain"/>
    <property type="match status" value="1"/>
</dbReference>
<comment type="catalytic activity">
    <reaction evidence="45">
        <text>2-(prostaglandin E2)-sn-glycero-3-phosphocholine + H2O = prostaglandin E2 + sn-glycerol 3-phosphocholine + H(+)</text>
        <dbReference type="Rhea" id="RHEA:53692"/>
        <dbReference type="ChEBI" id="CHEBI:15377"/>
        <dbReference type="ChEBI" id="CHEBI:15378"/>
        <dbReference type="ChEBI" id="CHEBI:16870"/>
        <dbReference type="ChEBI" id="CHEBI:137585"/>
        <dbReference type="ChEBI" id="CHEBI:606564"/>
    </reaction>
    <physiologicalReaction direction="left-to-right" evidence="45">
        <dbReference type="Rhea" id="RHEA:53693"/>
    </physiologicalReaction>
</comment>
<evidence type="ECO:0000313" key="51">
    <source>
        <dbReference type="EMBL" id="KAK1338962.1"/>
    </source>
</evidence>
<evidence type="ECO:0000256" key="23">
    <source>
        <dbReference type="ARBA" id="ARBA00023422"/>
    </source>
</evidence>
<dbReference type="InterPro" id="IPR040723">
    <property type="entry name" value="cPLA2_C2"/>
</dbReference>
<evidence type="ECO:0000256" key="18">
    <source>
        <dbReference type="ARBA" id="ARBA00023098"/>
    </source>
</evidence>
<dbReference type="EMBL" id="JAULJE010000009">
    <property type="protein sequence ID" value="KAK1338962.1"/>
    <property type="molecule type" value="Genomic_DNA"/>
</dbReference>
<evidence type="ECO:0000256" key="45">
    <source>
        <dbReference type="ARBA" id="ARBA00049508"/>
    </source>
</evidence>
<comment type="catalytic activity">
    <reaction evidence="44">
        <text>1-(5Z,8Z,11Z,14Z-eicosatetraenoyl)-2-O-hexadecyl-sn-glycero-3-phosphocholine + H2O = 2-O-hexadecyl-sn-glycero-3-phosphocholine + (5Z,8Z,11Z,14Z)-eicosatetraenoate + H(+)</text>
        <dbReference type="Rhea" id="RHEA:41271"/>
        <dbReference type="ChEBI" id="CHEBI:15377"/>
        <dbReference type="ChEBI" id="CHEBI:15378"/>
        <dbReference type="ChEBI" id="CHEBI:32395"/>
        <dbReference type="ChEBI" id="CHEBI:77695"/>
        <dbReference type="ChEBI" id="CHEBI:77696"/>
    </reaction>
    <physiologicalReaction direction="left-to-right" evidence="44">
        <dbReference type="Rhea" id="RHEA:41272"/>
    </physiologicalReaction>
</comment>
<evidence type="ECO:0000256" key="21">
    <source>
        <dbReference type="ARBA" id="ARBA00023264"/>
    </source>
</evidence>
<dbReference type="SMART" id="SM00239">
    <property type="entry name" value="C2"/>
    <property type="match status" value="1"/>
</dbReference>
<keyword evidence="9" id="KW-0444">Lipid biosynthesis</keyword>
<keyword evidence="13" id="KW-0434">Leukotriene biosynthesis</keyword>
<protein>
    <recommendedName>
        <fullName evidence="6 47">Phospholipase A2</fullName>
        <ecNumber evidence="6 47">3.1.1.4</ecNumber>
    </recommendedName>
</protein>
<dbReference type="Pfam" id="PF18695">
    <property type="entry name" value="cPLA2_C2"/>
    <property type="match status" value="1"/>
</dbReference>
<evidence type="ECO:0000256" key="47">
    <source>
        <dbReference type="RuleBase" id="RU362102"/>
    </source>
</evidence>
<accession>A0AA40HX81</accession>
<evidence type="ECO:0000256" key="14">
    <source>
        <dbReference type="ARBA" id="ARBA00022798"/>
    </source>
</evidence>
<evidence type="ECO:0000256" key="4">
    <source>
        <dbReference type="ARBA" id="ARBA00004702"/>
    </source>
</evidence>
<dbReference type="AlphaFoldDB" id="A0AA40HX81"/>
<evidence type="ECO:0000256" key="9">
    <source>
        <dbReference type="ARBA" id="ARBA00022516"/>
    </source>
</evidence>
<evidence type="ECO:0000256" key="29">
    <source>
        <dbReference type="ARBA" id="ARBA00037925"/>
    </source>
</evidence>
<comment type="pathway">
    <text evidence="24">Phospholipid metabolism.</text>
</comment>
<evidence type="ECO:0000256" key="8">
    <source>
        <dbReference type="ARBA" id="ARBA00022501"/>
    </source>
</evidence>
<feature type="domain" description="PLA2c" evidence="50">
    <location>
        <begin position="320"/>
        <end position="943"/>
    </location>
</feature>
<comment type="pathway">
    <text evidence="5">Lipid metabolism; leukotriene B4 biosynthesis.</text>
</comment>
<evidence type="ECO:0000256" key="25">
    <source>
        <dbReference type="ARBA" id="ARBA00035999"/>
    </source>
</evidence>
<dbReference type="InterPro" id="IPR041847">
    <property type="entry name" value="C2_cPLA2"/>
</dbReference>
<comment type="catalytic activity">
    <reaction evidence="26">
        <text>1-octadecanoyl-2-(9Z,12Z,15Z-octadecatrienoyl)-sn-glycero-3-phosphocholine + H2O = (9Z,12Z,15Z)-octadecatrienoate + 1-octadecanoyl-sn-glycero-3-phosphocholine + H(+)</text>
        <dbReference type="Rhea" id="RHEA:41307"/>
        <dbReference type="ChEBI" id="CHEBI:15377"/>
        <dbReference type="ChEBI" id="CHEBI:15378"/>
        <dbReference type="ChEBI" id="CHEBI:32387"/>
        <dbReference type="ChEBI" id="CHEBI:73858"/>
        <dbReference type="ChEBI" id="CHEBI:78022"/>
    </reaction>
    <physiologicalReaction direction="left-to-right" evidence="26">
        <dbReference type="Rhea" id="RHEA:41308"/>
    </physiologicalReaction>
</comment>
<evidence type="ECO:0000256" key="7">
    <source>
        <dbReference type="ARBA" id="ARBA00022490"/>
    </source>
</evidence>
<keyword evidence="52" id="KW-1185">Reference proteome</keyword>
<comment type="pathway">
    <text evidence="4">Lipid metabolism; prostaglandin biosynthesis.</text>
</comment>
<comment type="catalytic activity">
    <reaction evidence="34">
        <text>2-[(11R)-hydroxy-(5Z,8Z,12E,14Z)-eicosatetraenoyl]-sn-glycero-3-phosphocholine + H2O = (11R)-hydroxy-(5Z,8Z,12E,14Z)-eicosatetraenoate + sn-glycerol 3-phosphocholine + H(+)</text>
        <dbReference type="Rhea" id="RHEA:53688"/>
        <dbReference type="ChEBI" id="CHEBI:15377"/>
        <dbReference type="ChEBI" id="CHEBI:15378"/>
        <dbReference type="ChEBI" id="CHEBI:16870"/>
        <dbReference type="ChEBI" id="CHEBI:78836"/>
        <dbReference type="ChEBI" id="CHEBI:137582"/>
    </reaction>
    <physiologicalReaction direction="left-to-right" evidence="34">
        <dbReference type="Rhea" id="RHEA:53689"/>
    </physiologicalReaction>
</comment>
<dbReference type="GO" id="GO:0005829">
    <property type="term" value="C:cytosol"/>
    <property type="evidence" value="ECO:0007669"/>
    <property type="project" value="UniProtKB-SubCell"/>
</dbReference>
<evidence type="ECO:0000256" key="12">
    <source>
        <dbReference type="ARBA" id="ARBA00022723"/>
    </source>
</evidence>
<dbReference type="Pfam" id="PF01735">
    <property type="entry name" value="PLA2_B"/>
    <property type="match status" value="1"/>
</dbReference>
<comment type="subcellular location">
    <subcellularLocation>
        <location evidence="3">Cytoplasm</location>
        <location evidence="3">Cytosol</location>
    </subcellularLocation>
    <subcellularLocation>
        <location evidence="2">Membrane</location>
        <topology evidence="2">Peripheral membrane protein</topology>
    </subcellularLocation>
</comment>
<comment type="catalytic activity">
    <reaction evidence="37">
        <text>1-octadecanoyl-2-(5Z,8Z,11Z,14Z-eicosatetraenoyl)-sn-glycero-3-phosphate + H2O = 1-octadecanoyl-sn-glycero-3-phosphate + (5Z,8Z,11Z,14Z)-eicosatetraenoate + H(+)</text>
        <dbReference type="Rhea" id="RHEA:40451"/>
        <dbReference type="ChEBI" id="CHEBI:15377"/>
        <dbReference type="ChEBI" id="CHEBI:15378"/>
        <dbReference type="ChEBI" id="CHEBI:32395"/>
        <dbReference type="ChEBI" id="CHEBI:74565"/>
        <dbReference type="ChEBI" id="CHEBI:77091"/>
    </reaction>
    <physiologicalReaction direction="left-to-right" evidence="37">
        <dbReference type="Rhea" id="RHEA:40452"/>
    </physiologicalReaction>
</comment>
<evidence type="ECO:0000259" key="50">
    <source>
        <dbReference type="PROSITE" id="PS51210"/>
    </source>
</evidence>
<comment type="catalytic activity">
    <reaction evidence="25">
        <text>1-octadecanoyl-2-(5Z,8Z,11Z,14Z-eicosatetraenoyl)-sn-glycero-3-phosphocholine + glycerol = 1-(5Z,8Z,11Z,14Z-eicosatetraenoyl)-glycerol + 1-octadecanoyl-sn-glycero-3-phosphocholine</text>
        <dbReference type="Rhea" id="RHEA:41099"/>
        <dbReference type="ChEBI" id="CHEBI:17754"/>
        <dbReference type="ChEBI" id="CHEBI:73858"/>
        <dbReference type="ChEBI" id="CHEBI:74965"/>
        <dbReference type="ChEBI" id="CHEBI:75612"/>
    </reaction>
    <physiologicalReaction direction="left-to-right" evidence="25">
        <dbReference type="Rhea" id="RHEA:41100"/>
    </physiologicalReaction>
</comment>
<keyword evidence="16 47" id="KW-0106">Calcium</keyword>
<evidence type="ECO:0000256" key="10">
    <source>
        <dbReference type="ARBA" id="ARBA00022585"/>
    </source>
</evidence>
<comment type="pathway">
    <text evidence="29">Membrane lipid metabolism; glycerophospholipid metabolism.</text>
</comment>
<evidence type="ECO:0000256" key="33">
    <source>
        <dbReference type="ARBA" id="ARBA00048049"/>
    </source>
</evidence>
<evidence type="ECO:0000256" key="17">
    <source>
        <dbReference type="ARBA" id="ARBA00022963"/>
    </source>
</evidence>
<keyword evidence="14" id="KW-0319">Glycerol metabolism</keyword>
<dbReference type="GO" id="GO:0005509">
    <property type="term" value="F:calcium ion binding"/>
    <property type="evidence" value="ECO:0007669"/>
    <property type="project" value="InterPro"/>
</dbReference>
<comment type="caution">
    <text evidence="51">The sequence shown here is derived from an EMBL/GenBank/DDBJ whole genome shotgun (WGS) entry which is preliminary data.</text>
</comment>
<dbReference type="GO" id="GO:0046475">
    <property type="term" value="P:glycerophospholipid catabolic process"/>
    <property type="evidence" value="ECO:0007669"/>
    <property type="project" value="TreeGrafter"/>
</dbReference>
<dbReference type="Gene3D" id="2.60.40.150">
    <property type="entry name" value="C2 domain"/>
    <property type="match status" value="1"/>
</dbReference>
<comment type="catalytic activity">
    <reaction evidence="32">
        <text>1-(5Z,8Z,11Z,14Z-eicosatetraenoyl)-2-hexadecanoyl-sn-glycero-3-phosphocholine + H2O = 1-(5Z,8Z,11Z,14Z-eicosatetraenoyl)-sn-glycero-3-phosphocholine + hexadecanoate + H(+)</text>
        <dbReference type="Rhea" id="RHEA:41071"/>
        <dbReference type="ChEBI" id="CHEBI:7896"/>
        <dbReference type="ChEBI" id="CHEBI:15377"/>
        <dbReference type="ChEBI" id="CHEBI:15378"/>
        <dbReference type="ChEBI" id="CHEBI:74344"/>
        <dbReference type="ChEBI" id="CHEBI:77694"/>
    </reaction>
    <physiologicalReaction direction="left-to-right" evidence="32">
        <dbReference type="Rhea" id="RHEA:41072"/>
    </physiologicalReaction>
</comment>
<comment type="subunit">
    <text evidence="30">Interacts with KAT5.</text>
</comment>
<evidence type="ECO:0000256" key="24">
    <source>
        <dbReference type="ARBA" id="ARBA00025707"/>
    </source>
</evidence>
<evidence type="ECO:0000259" key="49">
    <source>
        <dbReference type="PROSITE" id="PS50004"/>
    </source>
</evidence>
<evidence type="ECO:0000256" key="6">
    <source>
        <dbReference type="ARBA" id="ARBA00013278"/>
    </source>
</evidence>
<comment type="catalytic activity">
    <reaction evidence="31">
        <text>2-[(15R)-hydroxy-(5Z,8Z,11Z,13E)-eicosatetraenoyl]-sn-glycero-3-phosphocholine + H2O = (15R)-hydroxy-(5Z,8Z,11Z,13E)-eicosatetraenoate + sn-glycerol 3-phosphocholine + H(+)</text>
        <dbReference type="Rhea" id="RHEA:53696"/>
        <dbReference type="ChEBI" id="CHEBI:15377"/>
        <dbReference type="ChEBI" id="CHEBI:15378"/>
        <dbReference type="ChEBI" id="CHEBI:16870"/>
        <dbReference type="ChEBI" id="CHEBI:78837"/>
        <dbReference type="ChEBI" id="CHEBI:137583"/>
    </reaction>
    <physiologicalReaction direction="left-to-right" evidence="31">
        <dbReference type="Rhea" id="RHEA:53697"/>
    </physiologicalReaction>
</comment>
<dbReference type="GO" id="GO:0004622">
    <property type="term" value="F:phosphatidylcholine lysophospholipase activity"/>
    <property type="evidence" value="ECO:0007669"/>
    <property type="project" value="UniProtKB-EC"/>
</dbReference>
<keyword evidence="18 46" id="KW-0443">Lipid metabolism</keyword>
<evidence type="ECO:0000256" key="37">
    <source>
        <dbReference type="ARBA" id="ARBA00048446"/>
    </source>
</evidence>
<evidence type="ECO:0000313" key="52">
    <source>
        <dbReference type="Proteomes" id="UP001177744"/>
    </source>
</evidence>
<keyword evidence="17 46" id="KW-0442">Lipid degradation</keyword>
<evidence type="ECO:0000256" key="39">
    <source>
        <dbReference type="ARBA" id="ARBA00048533"/>
    </source>
</evidence>